<dbReference type="HOGENOM" id="CLU_2528277_0_0_1"/>
<proteinExistence type="predicted"/>
<accession>A0A0C3AJY2</accession>
<reference evidence="2 3" key="1">
    <citation type="submission" date="2014-04" db="EMBL/GenBank/DDBJ databases">
        <authorList>
            <consortium name="DOE Joint Genome Institute"/>
            <person name="Kuo A."/>
            <person name="Tarkka M."/>
            <person name="Buscot F."/>
            <person name="Kohler A."/>
            <person name="Nagy L.G."/>
            <person name="Floudas D."/>
            <person name="Copeland A."/>
            <person name="Barry K.W."/>
            <person name="Cichocki N."/>
            <person name="Veneault-Fourrey C."/>
            <person name="LaButti K."/>
            <person name="Lindquist E.A."/>
            <person name="Lipzen A."/>
            <person name="Lundell T."/>
            <person name="Morin E."/>
            <person name="Murat C."/>
            <person name="Sun H."/>
            <person name="Tunlid A."/>
            <person name="Henrissat B."/>
            <person name="Grigoriev I.V."/>
            <person name="Hibbett D.S."/>
            <person name="Martin F."/>
            <person name="Nordberg H.P."/>
            <person name="Cantor M.N."/>
            <person name="Hua S.X."/>
        </authorList>
    </citation>
    <scope>NUCLEOTIDE SEQUENCE [LARGE SCALE GENOMIC DNA]</scope>
    <source>
        <strain evidence="2 3">F 1598</strain>
    </source>
</reference>
<feature type="region of interest" description="Disordered" evidence="1">
    <location>
        <begin position="36"/>
        <end position="84"/>
    </location>
</feature>
<organism evidence="2 3">
    <name type="scientific">Piloderma croceum (strain F 1598)</name>
    <dbReference type="NCBI Taxonomy" id="765440"/>
    <lineage>
        <taxon>Eukaryota</taxon>
        <taxon>Fungi</taxon>
        <taxon>Dikarya</taxon>
        <taxon>Basidiomycota</taxon>
        <taxon>Agaricomycotina</taxon>
        <taxon>Agaricomycetes</taxon>
        <taxon>Agaricomycetidae</taxon>
        <taxon>Atheliales</taxon>
        <taxon>Atheliaceae</taxon>
        <taxon>Piloderma</taxon>
    </lineage>
</organism>
<evidence type="ECO:0000313" key="3">
    <source>
        <dbReference type="Proteomes" id="UP000054166"/>
    </source>
</evidence>
<reference evidence="3" key="2">
    <citation type="submission" date="2015-01" db="EMBL/GenBank/DDBJ databases">
        <title>Evolutionary Origins and Diversification of the Mycorrhizal Mutualists.</title>
        <authorList>
            <consortium name="DOE Joint Genome Institute"/>
            <consortium name="Mycorrhizal Genomics Consortium"/>
            <person name="Kohler A."/>
            <person name="Kuo A."/>
            <person name="Nagy L.G."/>
            <person name="Floudas D."/>
            <person name="Copeland A."/>
            <person name="Barry K.W."/>
            <person name="Cichocki N."/>
            <person name="Veneault-Fourrey C."/>
            <person name="LaButti K."/>
            <person name="Lindquist E.A."/>
            <person name="Lipzen A."/>
            <person name="Lundell T."/>
            <person name="Morin E."/>
            <person name="Murat C."/>
            <person name="Riley R."/>
            <person name="Ohm R."/>
            <person name="Sun H."/>
            <person name="Tunlid A."/>
            <person name="Henrissat B."/>
            <person name="Grigoriev I.V."/>
            <person name="Hibbett D.S."/>
            <person name="Martin F."/>
        </authorList>
    </citation>
    <scope>NUCLEOTIDE SEQUENCE [LARGE SCALE GENOMIC DNA]</scope>
    <source>
        <strain evidence="3">F 1598</strain>
    </source>
</reference>
<name>A0A0C3AJY2_PILCF</name>
<evidence type="ECO:0000256" key="1">
    <source>
        <dbReference type="SAM" id="MobiDB-lite"/>
    </source>
</evidence>
<evidence type="ECO:0000313" key="2">
    <source>
        <dbReference type="EMBL" id="KIM74143.1"/>
    </source>
</evidence>
<dbReference type="AlphaFoldDB" id="A0A0C3AJY2"/>
<keyword evidence="3" id="KW-1185">Reference proteome</keyword>
<sequence>MYAILCVLVSLSLQHGQIKVNLINLGSFSNYKKLPTYKKSKQENKENEPLDPDTLPPSMKPEGKRQRIHQSLSYEKGADGKLAI</sequence>
<protein>
    <submittedName>
        <fullName evidence="2">Uncharacterized protein</fullName>
    </submittedName>
</protein>
<gene>
    <name evidence="2" type="ORF">PILCRDRAFT_14692</name>
</gene>
<dbReference type="Proteomes" id="UP000054166">
    <property type="component" value="Unassembled WGS sequence"/>
</dbReference>
<dbReference type="EMBL" id="KN833066">
    <property type="protein sequence ID" value="KIM74143.1"/>
    <property type="molecule type" value="Genomic_DNA"/>
</dbReference>
<dbReference type="InParanoid" id="A0A0C3AJY2"/>